<reference evidence="1 2" key="1">
    <citation type="journal article" date="2019" name="Commun. Biol.">
        <title>The bagworm genome reveals a unique fibroin gene that provides high tensile strength.</title>
        <authorList>
            <person name="Kono N."/>
            <person name="Nakamura H."/>
            <person name="Ohtoshi R."/>
            <person name="Tomita M."/>
            <person name="Numata K."/>
            <person name="Arakawa K."/>
        </authorList>
    </citation>
    <scope>NUCLEOTIDE SEQUENCE [LARGE SCALE GENOMIC DNA]</scope>
</reference>
<evidence type="ECO:0000313" key="2">
    <source>
        <dbReference type="Proteomes" id="UP000299102"/>
    </source>
</evidence>
<proteinExistence type="predicted"/>
<dbReference type="EMBL" id="BGZK01000023">
    <property type="protein sequence ID" value="GBP06579.1"/>
    <property type="molecule type" value="Genomic_DNA"/>
</dbReference>
<keyword evidence="2" id="KW-1185">Reference proteome</keyword>
<gene>
    <name evidence="1" type="ORF">EVAR_92570_1</name>
</gene>
<evidence type="ECO:0000313" key="1">
    <source>
        <dbReference type="EMBL" id="GBP06579.1"/>
    </source>
</evidence>
<organism evidence="1 2">
    <name type="scientific">Eumeta variegata</name>
    <name type="common">Bagworm moth</name>
    <name type="synonym">Eumeta japonica</name>
    <dbReference type="NCBI Taxonomy" id="151549"/>
    <lineage>
        <taxon>Eukaryota</taxon>
        <taxon>Metazoa</taxon>
        <taxon>Ecdysozoa</taxon>
        <taxon>Arthropoda</taxon>
        <taxon>Hexapoda</taxon>
        <taxon>Insecta</taxon>
        <taxon>Pterygota</taxon>
        <taxon>Neoptera</taxon>
        <taxon>Endopterygota</taxon>
        <taxon>Lepidoptera</taxon>
        <taxon>Glossata</taxon>
        <taxon>Ditrysia</taxon>
        <taxon>Tineoidea</taxon>
        <taxon>Psychidae</taxon>
        <taxon>Oiketicinae</taxon>
        <taxon>Eumeta</taxon>
    </lineage>
</organism>
<dbReference type="Proteomes" id="UP000299102">
    <property type="component" value="Unassembled WGS sequence"/>
</dbReference>
<protein>
    <submittedName>
        <fullName evidence="1">Uncharacterized protein</fullName>
    </submittedName>
</protein>
<accession>A0A4C1SWM1</accession>
<dbReference type="AlphaFoldDB" id="A0A4C1SWM1"/>
<comment type="caution">
    <text evidence="1">The sequence shown here is derived from an EMBL/GenBank/DDBJ whole genome shotgun (WGS) entry which is preliminary data.</text>
</comment>
<sequence>MQMQVGHCNRTVNSRNGPTKHVIFLTAFGEAAAVAKGGRPTRRRDSVRSAAPQWLKGAPLPRFVLRAPGAAALGPRALRANTQNNRTLMRNNTAILTAFVGTSP</sequence>
<name>A0A4C1SWM1_EUMVA</name>